<dbReference type="GO" id="GO:0046872">
    <property type="term" value="F:metal ion binding"/>
    <property type="evidence" value="ECO:0007669"/>
    <property type="project" value="UniProtKB-KW"/>
</dbReference>
<gene>
    <name evidence="9" type="ORF">L798_11368</name>
</gene>
<dbReference type="InterPro" id="IPR045249">
    <property type="entry name" value="HARBI1-like"/>
</dbReference>
<feature type="non-terminal residue" evidence="9">
    <location>
        <position position="1"/>
    </location>
</feature>
<dbReference type="GO" id="GO:0005634">
    <property type="term" value="C:nucleus"/>
    <property type="evidence" value="ECO:0007669"/>
    <property type="project" value="UniProtKB-SubCell"/>
</dbReference>
<keyword evidence="10" id="KW-1185">Reference proteome</keyword>
<dbReference type="Pfam" id="PF13359">
    <property type="entry name" value="DDE_Tnp_4"/>
    <property type="match status" value="1"/>
</dbReference>
<name>A0A067RJ10_ZOONE</name>
<dbReference type="OMA" id="PFGGMHA"/>
<evidence type="ECO:0000256" key="2">
    <source>
        <dbReference type="ARBA" id="ARBA00004123"/>
    </source>
</evidence>
<organism evidence="9 10">
    <name type="scientific">Zootermopsis nevadensis</name>
    <name type="common">Dampwood termite</name>
    <dbReference type="NCBI Taxonomy" id="136037"/>
    <lineage>
        <taxon>Eukaryota</taxon>
        <taxon>Metazoa</taxon>
        <taxon>Ecdysozoa</taxon>
        <taxon>Arthropoda</taxon>
        <taxon>Hexapoda</taxon>
        <taxon>Insecta</taxon>
        <taxon>Pterygota</taxon>
        <taxon>Neoptera</taxon>
        <taxon>Polyneoptera</taxon>
        <taxon>Dictyoptera</taxon>
        <taxon>Blattodea</taxon>
        <taxon>Blattoidea</taxon>
        <taxon>Termitoidae</taxon>
        <taxon>Termopsidae</taxon>
        <taxon>Zootermopsis</taxon>
    </lineage>
</organism>
<dbReference type="InParanoid" id="A0A067RJ10"/>
<sequence>TEDDWRDIAKIFEERWNFPHCLDSIDGKHVDIIRPSGSGSHYYNYKGRHRMVLLAVVDAKYQFIMCDFGINGRVSDGGVLQNTTFFERLENNPLNILPEERNRNTSTILPYVFVAEYAFPLRMVMVKPYRQANLDSKDKKVYNYRFSRARRIVDNAFGIVSLRFGIFHTLRPNTH</sequence>
<evidence type="ECO:0000259" key="8">
    <source>
        <dbReference type="Pfam" id="PF13359"/>
    </source>
</evidence>
<keyword evidence="7" id="KW-0539">Nucleus</keyword>
<evidence type="ECO:0000313" key="10">
    <source>
        <dbReference type="Proteomes" id="UP000027135"/>
    </source>
</evidence>
<dbReference type="Proteomes" id="UP000027135">
    <property type="component" value="Unassembled WGS sequence"/>
</dbReference>
<keyword evidence="5" id="KW-0479">Metal-binding</keyword>
<evidence type="ECO:0000256" key="5">
    <source>
        <dbReference type="ARBA" id="ARBA00022723"/>
    </source>
</evidence>
<evidence type="ECO:0000256" key="3">
    <source>
        <dbReference type="ARBA" id="ARBA00006958"/>
    </source>
</evidence>
<accession>A0A067RJ10</accession>
<dbReference type="GO" id="GO:0004518">
    <property type="term" value="F:nuclease activity"/>
    <property type="evidence" value="ECO:0007669"/>
    <property type="project" value="UniProtKB-KW"/>
</dbReference>
<proteinExistence type="inferred from homology"/>
<dbReference type="EMBL" id="KK852444">
    <property type="protein sequence ID" value="KDR23792.1"/>
    <property type="molecule type" value="Genomic_DNA"/>
</dbReference>
<dbReference type="InterPro" id="IPR027806">
    <property type="entry name" value="HARBI1_dom"/>
</dbReference>
<evidence type="ECO:0000256" key="1">
    <source>
        <dbReference type="ARBA" id="ARBA00001968"/>
    </source>
</evidence>
<keyword evidence="4" id="KW-0540">Nuclease</keyword>
<keyword evidence="6" id="KW-0378">Hydrolase</keyword>
<dbReference type="AlphaFoldDB" id="A0A067RJ10"/>
<dbReference type="eggNOG" id="KOG4585">
    <property type="taxonomic scope" value="Eukaryota"/>
</dbReference>
<evidence type="ECO:0000256" key="6">
    <source>
        <dbReference type="ARBA" id="ARBA00022801"/>
    </source>
</evidence>
<evidence type="ECO:0000256" key="4">
    <source>
        <dbReference type="ARBA" id="ARBA00022722"/>
    </source>
</evidence>
<reference evidence="9 10" key="1">
    <citation type="journal article" date="2014" name="Nat. Commun.">
        <title>Molecular traces of alternative social organization in a termite genome.</title>
        <authorList>
            <person name="Terrapon N."/>
            <person name="Li C."/>
            <person name="Robertson H.M."/>
            <person name="Ji L."/>
            <person name="Meng X."/>
            <person name="Booth W."/>
            <person name="Chen Z."/>
            <person name="Childers C.P."/>
            <person name="Glastad K.M."/>
            <person name="Gokhale K."/>
            <person name="Gowin J."/>
            <person name="Gronenberg W."/>
            <person name="Hermansen R.A."/>
            <person name="Hu H."/>
            <person name="Hunt B.G."/>
            <person name="Huylmans A.K."/>
            <person name="Khalil S.M."/>
            <person name="Mitchell R.D."/>
            <person name="Munoz-Torres M.C."/>
            <person name="Mustard J.A."/>
            <person name="Pan H."/>
            <person name="Reese J.T."/>
            <person name="Scharf M.E."/>
            <person name="Sun F."/>
            <person name="Vogel H."/>
            <person name="Xiao J."/>
            <person name="Yang W."/>
            <person name="Yang Z."/>
            <person name="Yang Z."/>
            <person name="Zhou J."/>
            <person name="Zhu J."/>
            <person name="Brent C.S."/>
            <person name="Elsik C.G."/>
            <person name="Goodisman M.A."/>
            <person name="Liberles D.A."/>
            <person name="Roe R.M."/>
            <person name="Vargo E.L."/>
            <person name="Vilcinskas A."/>
            <person name="Wang J."/>
            <person name="Bornberg-Bauer E."/>
            <person name="Korb J."/>
            <person name="Zhang G."/>
            <person name="Liebig J."/>
        </authorList>
    </citation>
    <scope>NUCLEOTIDE SEQUENCE [LARGE SCALE GENOMIC DNA]</scope>
    <source>
        <tissue evidence="9">Whole organism</tissue>
    </source>
</reference>
<feature type="domain" description="DDE Tnp4" evidence="8">
    <location>
        <begin position="25"/>
        <end position="170"/>
    </location>
</feature>
<evidence type="ECO:0000313" key="9">
    <source>
        <dbReference type="EMBL" id="KDR23792.1"/>
    </source>
</evidence>
<comment type="subcellular location">
    <subcellularLocation>
        <location evidence="2">Nucleus</location>
    </subcellularLocation>
</comment>
<dbReference type="PANTHER" id="PTHR22930:SF284">
    <property type="entry name" value="DDE TNP4 DOMAIN-CONTAINING PROTEIN"/>
    <property type="match status" value="1"/>
</dbReference>
<comment type="cofactor">
    <cofactor evidence="1">
        <name>a divalent metal cation</name>
        <dbReference type="ChEBI" id="CHEBI:60240"/>
    </cofactor>
</comment>
<dbReference type="GO" id="GO:0016787">
    <property type="term" value="F:hydrolase activity"/>
    <property type="evidence" value="ECO:0007669"/>
    <property type="project" value="UniProtKB-KW"/>
</dbReference>
<evidence type="ECO:0000256" key="7">
    <source>
        <dbReference type="ARBA" id="ARBA00023242"/>
    </source>
</evidence>
<dbReference type="PANTHER" id="PTHR22930">
    <property type="match status" value="1"/>
</dbReference>
<protein>
    <recommendedName>
        <fullName evidence="8">DDE Tnp4 domain-containing protein</fullName>
    </recommendedName>
</protein>
<comment type="similarity">
    <text evidence="3">Belongs to the HARBI1 family.</text>
</comment>